<evidence type="ECO:0008006" key="4">
    <source>
        <dbReference type="Google" id="ProtNLM"/>
    </source>
</evidence>
<protein>
    <recommendedName>
        <fullName evidence="4">DUF4267 domain-containing protein</fullName>
    </recommendedName>
</protein>
<evidence type="ECO:0000313" key="2">
    <source>
        <dbReference type="EMBL" id="MBD2345133.1"/>
    </source>
</evidence>
<gene>
    <name evidence="2" type="ORF">H6G18_13375</name>
</gene>
<name>A0ABR8CRG9_9NOST</name>
<sequence>MRNQIWYVAVLIGVMCIIRFSLSAIAYADPQWLMTQLDIPLTSNIQMPYIIRVWAIRDVVLALLVAFANKNSVKVLLLACVAIDMTDILSAHLSSVAGLFNETQTWSLKLTAIAALIPELAALALLVFQNNQEQNKI</sequence>
<dbReference type="Proteomes" id="UP000607281">
    <property type="component" value="Unassembled WGS sequence"/>
</dbReference>
<feature type="transmembrane region" description="Helical" evidence="1">
    <location>
        <begin position="5"/>
        <end position="27"/>
    </location>
</feature>
<keyword evidence="1" id="KW-0812">Transmembrane</keyword>
<dbReference type="RefSeq" id="WP_190407576.1">
    <property type="nucleotide sequence ID" value="NZ_JACJRF010000020.1"/>
</dbReference>
<evidence type="ECO:0000313" key="3">
    <source>
        <dbReference type="Proteomes" id="UP000607281"/>
    </source>
</evidence>
<feature type="transmembrane region" description="Helical" evidence="1">
    <location>
        <begin position="47"/>
        <end position="68"/>
    </location>
</feature>
<dbReference type="EMBL" id="JACJRF010000020">
    <property type="protein sequence ID" value="MBD2345133.1"/>
    <property type="molecule type" value="Genomic_DNA"/>
</dbReference>
<accession>A0ABR8CRG9</accession>
<comment type="caution">
    <text evidence="2">The sequence shown here is derived from an EMBL/GenBank/DDBJ whole genome shotgun (WGS) entry which is preliminary data.</text>
</comment>
<organism evidence="2 3">
    <name type="scientific">Anabaena subtropica FACHB-260</name>
    <dbReference type="NCBI Taxonomy" id="2692884"/>
    <lineage>
        <taxon>Bacteria</taxon>
        <taxon>Bacillati</taxon>
        <taxon>Cyanobacteriota</taxon>
        <taxon>Cyanophyceae</taxon>
        <taxon>Nostocales</taxon>
        <taxon>Nostocaceae</taxon>
        <taxon>Anabaena</taxon>
    </lineage>
</organism>
<proteinExistence type="predicted"/>
<reference evidence="2 3" key="1">
    <citation type="journal article" date="2020" name="ISME J.">
        <title>Comparative genomics reveals insights into cyanobacterial evolution and habitat adaptation.</title>
        <authorList>
            <person name="Chen M.Y."/>
            <person name="Teng W.K."/>
            <person name="Zhao L."/>
            <person name="Hu C.X."/>
            <person name="Zhou Y.K."/>
            <person name="Han B.P."/>
            <person name="Song L.R."/>
            <person name="Shu W.S."/>
        </authorList>
    </citation>
    <scope>NUCLEOTIDE SEQUENCE [LARGE SCALE GENOMIC DNA]</scope>
    <source>
        <strain evidence="2 3">FACHB-260</strain>
    </source>
</reference>
<evidence type="ECO:0000256" key="1">
    <source>
        <dbReference type="SAM" id="Phobius"/>
    </source>
</evidence>
<keyword evidence="3" id="KW-1185">Reference proteome</keyword>
<feature type="transmembrane region" description="Helical" evidence="1">
    <location>
        <begin position="106"/>
        <end position="128"/>
    </location>
</feature>
<feature type="transmembrane region" description="Helical" evidence="1">
    <location>
        <begin position="75"/>
        <end position="100"/>
    </location>
</feature>
<keyword evidence="1" id="KW-1133">Transmembrane helix</keyword>
<keyword evidence="1" id="KW-0472">Membrane</keyword>